<dbReference type="EMBL" id="BLXT01002860">
    <property type="protein sequence ID" value="GFN98522.1"/>
    <property type="molecule type" value="Genomic_DNA"/>
</dbReference>
<sequence length="101" mass="10634">MDGPLASEIGYLTAAPLLPVLQNCLFSSGAVKSSSEVICIRCNQGMITEGLGRALFSHAHRGNHVLLPLSPVLTILKHSVPQSGSSTEKPRPLLDSLGTET</sequence>
<evidence type="ECO:0000313" key="2">
    <source>
        <dbReference type="EMBL" id="GFN98522.1"/>
    </source>
</evidence>
<comment type="caution">
    <text evidence="2">The sequence shown here is derived from an EMBL/GenBank/DDBJ whole genome shotgun (WGS) entry which is preliminary data.</text>
</comment>
<organism evidence="2 3">
    <name type="scientific">Plakobranchus ocellatus</name>
    <dbReference type="NCBI Taxonomy" id="259542"/>
    <lineage>
        <taxon>Eukaryota</taxon>
        <taxon>Metazoa</taxon>
        <taxon>Spiralia</taxon>
        <taxon>Lophotrochozoa</taxon>
        <taxon>Mollusca</taxon>
        <taxon>Gastropoda</taxon>
        <taxon>Heterobranchia</taxon>
        <taxon>Euthyneura</taxon>
        <taxon>Panpulmonata</taxon>
        <taxon>Sacoglossa</taxon>
        <taxon>Placobranchoidea</taxon>
        <taxon>Plakobranchidae</taxon>
        <taxon>Plakobranchus</taxon>
    </lineage>
</organism>
<gene>
    <name evidence="2" type="ORF">PoB_002502800</name>
</gene>
<evidence type="ECO:0000313" key="3">
    <source>
        <dbReference type="Proteomes" id="UP000735302"/>
    </source>
</evidence>
<evidence type="ECO:0000256" key="1">
    <source>
        <dbReference type="SAM" id="MobiDB-lite"/>
    </source>
</evidence>
<reference evidence="2 3" key="1">
    <citation type="journal article" date="2021" name="Elife">
        <title>Chloroplast acquisition without the gene transfer in kleptoplastic sea slugs, Plakobranchus ocellatus.</title>
        <authorList>
            <person name="Maeda T."/>
            <person name="Takahashi S."/>
            <person name="Yoshida T."/>
            <person name="Shimamura S."/>
            <person name="Takaki Y."/>
            <person name="Nagai Y."/>
            <person name="Toyoda A."/>
            <person name="Suzuki Y."/>
            <person name="Arimoto A."/>
            <person name="Ishii H."/>
            <person name="Satoh N."/>
            <person name="Nishiyama T."/>
            <person name="Hasebe M."/>
            <person name="Maruyama T."/>
            <person name="Minagawa J."/>
            <person name="Obokata J."/>
            <person name="Shigenobu S."/>
        </authorList>
    </citation>
    <scope>NUCLEOTIDE SEQUENCE [LARGE SCALE GENOMIC DNA]</scope>
</reference>
<dbReference type="AlphaFoldDB" id="A0AAV3ZUG9"/>
<feature type="region of interest" description="Disordered" evidence="1">
    <location>
        <begin position="80"/>
        <end position="101"/>
    </location>
</feature>
<dbReference type="Proteomes" id="UP000735302">
    <property type="component" value="Unassembled WGS sequence"/>
</dbReference>
<keyword evidence="3" id="KW-1185">Reference proteome</keyword>
<name>A0AAV3ZUG9_9GAST</name>
<proteinExistence type="predicted"/>
<accession>A0AAV3ZUG9</accession>
<protein>
    <submittedName>
        <fullName evidence="2">Uncharacterized protein</fullName>
    </submittedName>
</protein>